<dbReference type="InterPro" id="IPR013325">
    <property type="entry name" value="RNA_pol_sigma_r2"/>
</dbReference>
<dbReference type="Gene3D" id="1.10.10.10">
    <property type="entry name" value="Winged helix-like DNA-binding domain superfamily/Winged helix DNA-binding domain"/>
    <property type="match status" value="1"/>
</dbReference>
<dbReference type="PANTHER" id="PTHR43133">
    <property type="entry name" value="RNA POLYMERASE ECF-TYPE SIGMA FACTO"/>
    <property type="match status" value="1"/>
</dbReference>
<gene>
    <name evidence="8" type="ORF">ACFPIJ_36430</name>
</gene>
<dbReference type="InterPro" id="IPR014284">
    <property type="entry name" value="RNA_pol_sigma-70_dom"/>
</dbReference>
<comment type="caution">
    <text evidence="8">The sequence shown here is derived from an EMBL/GenBank/DDBJ whole genome shotgun (WGS) entry which is preliminary data.</text>
</comment>
<evidence type="ECO:0000256" key="6">
    <source>
        <dbReference type="SAM" id="MobiDB-lite"/>
    </source>
</evidence>
<sequence length="202" mass="22064">MDDERIEAGLGGVGGVGASGSAASPESADLPSLAPAADQAARDEEFTLFYVREMPALVAFLIWRGIGPTLAADIAQDTMLAAYRSWNNLDAPRGWVRKVALRMWAKLAPRYYTEQPHEHLPEPSRVLSQSEAAELVQRHEVLARLEALPEAQREVMALAFDGYQPTEIAGLLEKNPGTVRSLLRQARTTLQTQATATDEGIR</sequence>
<reference evidence="9" key="1">
    <citation type="journal article" date="2019" name="Int. J. Syst. Evol. Microbiol.">
        <title>The Global Catalogue of Microorganisms (GCM) 10K type strain sequencing project: providing services to taxonomists for standard genome sequencing and annotation.</title>
        <authorList>
            <consortium name="The Broad Institute Genomics Platform"/>
            <consortium name="The Broad Institute Genome Sequencing Center for Infectious Disease"/>
            <person name="Wu L."/>
            <person name="Ma J."/>
        </authorList>
    </citation>
    <scope>NUCLEOTIDE SEQUENCE [LARGE SCALE GENOMIC DNA]</scope>
    <source>
        <strain evidence="9">CGMCC 4.7152</strain>
    </source>
</reference>
<evidence type="ECO:0000259" key="7">
    <source>
        <dbReference type="Pfam" id="PF08281"/>
    </source>
</evidence>
<keyword evidence="2" id="KW-0805">Transcription regulation</keyword>
<dbReference type="InterPro" id="IPR036388">
    <property type="entry name" value="WH-like_DNA-bd_sf"/>
</dbReference>
<dbReference type="EMBL" id="JBHSIU010000050">
    <property type="protein sequence ID" value="MFC5003306.1"/>
    <property type="molecule type" value="Genomic_DNA"/>
</dbReference>
<dbReference type="PANTHER" id="PTHR43133:SF8">
    <property type="entry name" value="RNA POLYMERASE SIGMA FACTOR HI_1459-RELATED"/>
    <property type="match status" value="1"/>
</dbReference>
<accession>A0ABV9W6G8</accession>
<name>A0ABV9W6G8_9ACTN</name>
<dbReference type="NCBIfam" id="TIGR02937">
    <property type="entry name" value="sigma70-ECF"/>
    <property type="match status" value="1"/>
</dbReference>
<protein>
    <submittedName>
        <fullName evidence="8">RNA polymerase sigma factor</fullName>
    </submittedName>
</protein>
<dbReference type="InterPro" id="IPR013324">
    <property type="entry name" value="RNA_pol_sigma_r3/r4-like"/>
</dbReference>
<proteinExistence type="inferred from homology"/>
<evidence type="ECO:0000256" key="5">
    <source>
        <dbReference type="ARBA" id="ARBA00023163"/>
    </source>
</evidence>
<dbReference type="InterPro" id="IPR013249">
    <property type="entry name" value="RNA_pol_sigma70_r4_t2"/>
</dbReference>
<dbReference type="Pfam" id="PF08281">
    <property type="entry name" value="Sigma70_r4_2"/>
    <property type="match status" value="1"/>
</dbReference>
<evidence type="ECO:0000256" key="1">
    <source>
        <dbReference type="ARBA" id="ARBA00010641"/>
    </source>
</evidence>
<keyword evidence="5" id="KW-0804">Transcription</keyword>
<dbReference type="InterPro" id="IPR039425">
    <property type="entry name" value="RNA_pol_sigma-70-like"/>
</dbReference>
<keyword evidence="9" id="KW-1185">Reference proteome</keyword>
<feature type="region of interest" description="Disordered" evidence="6">
    <location>
        <begin position="1"/>
        <end position="36"/>
    </location>
</feature>
<evidence type="ECO:0000256" key="2">
    <source>
        <dbReference type="ARBA" id="ARBA00023015"/>
    </source>
</evidence>
<dbReference type="Proteomes" id="UP001595912">
    <property type="component" value="Unassembled WGS sequence"/>
</dbReference>
<evidence type="ECO:0000313" key="9">
    <source>
        <dbReference type="Proteomes" id="UP001595912"/>
    </source>
</evidence>
<dbReference type="SUPFAM" id="SSF88946">
    <property type="entry name" value="Sigma2 domain of RNA polymerase sigma factors"/>
    <property type="match status" value="1"/>
</dbReference>
<feature type="domain" description="RNA polymerase sigma factor 70 region 4 type 2" evidence="7">
    <location>
        <begin position="139"/>
        <end position="190"/>
    </location>
</feature>
<evidence type="ECO:0000313" key="8">
    <source>
        <dbReference type="EMBL" id="MFC5003306.1"/>
    </source>
</evidence>
<keyword evidence="4" id="KW-0238">DNA-binding</keyword>
<evidence type="ECO:0000256" key="4">
    <source>
        <dbReference type="ARBA" id="ARBA00023125"/>
    </source>
</evidence>
<dbReference type="Gene3D" id="1.10.1740.10">
    <property type="match status" value="1"/>
</dbReference>
<dbReference type="RefSeq" id="WP_380122215.1">
    <property type="nucleotide sequence ID" value="NZ_JBHSIU010000050.1"/>
</dbReference>
<organism evidence="8 9">
    <name type="scientific">Dactylosporangium cerinum</name>
    <dbReference type="NCBI Taxonomy" id="1434730"/>
    <lineage>
        <taxon>Bacteria</taxon>
        <taxon>Bacillati</taxon>
        <taxon>Actinomycetota</taxon>
        <taxon>Actinomycetes</taxon>
        <taxon>Micromonosporales</taxon>
        <taxon>Micromonosporaceae</taxon>
        <taxon>Dactylosporangium</taxon>
    </lineage>
</organism>
<comment type="similarity">
    <text evidence="1">Belongs to the sigma-70 factor family. ECF subfamily.</text>
</comment>
<keyword evidence="3" id="KW-0731">Sigma factor</keyword>
<evidence type="ECO:0000256" key="3">
    <source>
        <dbReference type="ARBA" id="ARBA00023082"/>
    </source>
</evidence>
<feature type="compositionally biased region" description="Gly residues" evidence="6">
    <location>
        <begin position="9"/>
        <end position="18"/>
    </location>
</feature>
<dbReference type="SUPFAM" id="SSF88659">
    <property type="entry name" value="Sigma3 and sigma4 domains of RNA polymerase sigma factors"/>
    <property type="match status" value="1"/>
</dbReference>